<name>A0A8S0W4S5_CYCAE</name>
<accession>A0A8S0W4S5</accession>
<reference evidence="2 3" key="1">
    <citation type="submission" date="2020-01" db="EMBL/GenBank/DDBJ databases">
        <authorList>
            <person name="Gupta K D."/>
        </authorList>
    </citation>
    <scope>NUCLEOTIDE SEQUENCE [LARGE SCALE GENOMIC DNA]</scope>
</reference>
<evidence type="ECO:0000313" key="3">
    <source>
        <dbReference type="Proteomes" id="UP000467700"/>
    </source>
</evidence>
<proteinExistence type="predicted"/>
<dbReference type="EMBL" id="CACVBS010000090">
    <property type="protein sequence ID" value="CAA7270535.1"/>
    <property type="molecule type" value="Genomic_DNA"/>
</dbReference>
<evidence type="ECO:0000256" key="1">
    <source>
        <dbReference type="SAM" id="MobiDB-lite"/>
    </source>
</evidence>
<feature type="compositionally biased region" description="Polar residues" evidence="1">
    <location>
        <begin position="135"/>
        <end position="171"/>
    </location>
</feature>
<dbReference type="OrthoDB" id="2985092at2759"/>
<organism evidence="2 3">
    <name type="scientific">Cyclocybe aegerita</name>
    <name type="common">Black poplar mushroom</name>
    <name type="synonym">Agrocybe aegerita</name>
    <dbReference type="NCBI Taxonomy" id="1973307"/>
    <lineage>
        <taxon>Eukaryota</taxon>
        <taxon>Fungi</taxon>
        <taxon>Dikarya</taxon>
        <taxon>Basidiomycota</taxon>
        <taxon>Agaricomycotina</taxon>
        <taxon>Agaricomycetes</taxon>
        <taxon>Agaricomycetidae</taxon>
        <taxon>Agaricales</taxon>
        <taxon>Agaricineae</taxon>
        <taxon>Bolbitiaceae</taxon>
        <taxon>Cyclocybe</taxon>
    </lineage>
</organism>
<feature type="region of interest" description="Disordered" evidence="1">
    <location>
        <begin position="128"/>
        <end position="171"/>
    </location>
</feature>
<sequence>MTTLKLPFLRDTMSSICQTKQKQAGGKRVLACPSLMSSLLPPTNQAGIPVPKTPQNPATFDDIGRAVLYLRALEWTRMGPHPNPATDREIGEAEVYKTALILSCMFGSQTAPPWLAGFRDHIQHVQALTNAGPRNDTNATRSTNDALRTDDGQQIPSRAENGGSSQGASGV</sequence>
<evidence type="ECO:0000313" key="2">
    <source>
        <dbReference type="EMBL" id="CAA7270535.1"/>
    </source>
</evidence>
<dbReference type="Proteomes" id="UP000467700">
    <property type="component" value="Unassembled WGS sequence"/>
</dbReference>
<comment type="caution">
    <text evidence="2">The sequence shown here is derived from an EMBL/GenBank/DDBJ whole genome shotgun (WGS) entry which is preliminary data.</text>
</comment>
<keyword evidence="3" id="KW-1185">Reference proteome</keyword>
<protein>
    <submittedName>
        <fullName evidence="2">Uncharacterized protein</fullName>
    </submittedName>
</protein>
<gene>
    <name evidence="2" type="ORF">AAE3_LOCUS12587</name>
</gene>
<dbReference type="AlphaFoldDB" id="A0A8S0W4S5"/>